<dbReference type="Pfam" id="PF13306">
    <property type="entry name" value="LRR_5"/>
    <property type="match status" value="1"/>
</dbReference>
<dbReference type="InterPro" id="IPR026906">
    <property type="entry name" value="LRR_5"/>
</dbReference>
<dbReference type="RefSeq" id="XP_004184822.1">
    <property type="nucleotide sequence ID" value="XM_004184774.1"/>
</dbReference>
<evidence type="ECO:0000313" key="2">
    <source>
        <dbReference type="Proteomes" id="UP000014680"/>
    </source>
</evidence>
<organism evidence="1 2">
    <name type="scientific">Entamoeba invadens IP1</name>
    <dbReference type="NCBI Taxonomy" id="370355"/>
    <lineage>
        <taxon>Eukaryota</taxon>
        <taxon>Amoebozoa</taxon>
        <taxon>Evosea</taxon>
        <taxon>Archamoebae</taxon>
        <taxon>Mastigamoebida</taxon>
        <taxon>Entamoebidae</taxon>
        <taxon>Entamoeba</taxon>
    </lineage>
</organism>
<sequence length="301" mass="34686">MAKLDPFHIMIVSQHFSNISDFKNLERVHQKYRGNMLKFHFNPIPLTPEILPFFPNIETLNVWSLPAQFFNFYDIVKDSLPQKYFQEKKNTQQNYKSSKYNFYHLNIWYEVSYSCSLITANGRISYKNVCLHKDERKGCGNKIPQNVRSLGYECFVCDRTLSEIEIPNSVTRLGHRCFFLCINLAKVVLPKTLKEIQVLCFSGCKSLKEIEIPETVETIGWNAFSGCEIISKVEIPGSVKELKGWTFGGCVSLKEVVLNEGIEEIEKMAFINCDLKTVVIPRSVTYLENSAFDGNVMMLKN</sequence>
<dbReference type="PANTHER" id="PTHR45661">
    <property type="entry name" value="SURFACE ANTIGEN"/>
    <property type="match status" value="1"/>
</dbReference>
<dbReference type="Proteomes" id="UP000014680">
    <property type="component" value="Unassembled WGS sequence"/>
</dbReference>
<reference evidence="1 2" key="1">
    <citation type="submission" date="2012-10" db="EMBL/GenBank/DDBJ databases">
        <authorList>
            <person name="Zafar N."/>
            <person name="Inman J."/>
            <person name="Hall N."/>
            <person name="Lorenzi H."/>
            <person name="Caler E."/>
        </authorList>
    </citation>
    <scope>NUCLEOTIDE SEQUENCE [LARGE SCALE GENOMIC DNA]</scope>
    <source>
        <strain evidence="1 2">IP1</strain>
    </source>
</reference>
<dbReference type="InterPro" id="IPR053139">
    <property type="entry name" value="Surface_bspA-like"/>
</dbReference>
<dbReference type="KEGG" id="eiv:EIN_039600"/>
<dbReference type="InterPro" id="IPR032675">
    <property type="entry name" value="LRR_dom_sf"/>
</dbReference>
<dbReference type="AlphaFoldDB" id="A0A0A1U1S8"/>
<proteinExistence type="predicted"/>
<dbReference type="OrthoDB" id="34643at2759"/>
<accession>A0A0A1U1S8</accession>
<dbReference type="EMBL" id="KB207071">
    <property type="protein sequence ID" value="ELP85476.1"/>
    <property type="molecule type" value="Genomic_DNA"/>
</dbReference>
<name>A0A0A1U1S8_ENTIV</name>
<protein>
    <recommendedName>
        <fullName evidence="3">Leucine rich repeat containing protein BspA family protein</fullName>
    </recommendedName>
</protein>
<keyword evidence="2" id="KW-1185">Reference proteome</keyword>
<dbReference type="PANTHER" id="PTHR45661:SF3">
    <property type="entry name" value="IG-LIKE DOMAIN-CONTAINING PROTEIN"/>
    <property type="match status" value="1"/>
</dbReference>
<dbReference type="VEuPathDB" id="AmoebaDB:EIN_039600"/>
<evidence type="ECO:0008006" key="3">
    <source>
        <dbReference type="Google" id="ProtNLM"/>
    </source>
</evidence>
<gene>
    <name evidence="1" type="ORF">EIN_039600</name>
</gene>
<evidence type="ECO:0000313" key="1">
    <source>
        <dbReference type="EMBL" id="ELP85476.1"/>
    </source>
</evidence>
<dbReference type="SUPFAM" id="SSF52058">
    <property type="entry name" value="L domain-like"/>
    <property type="match status" value="1"/>
</dbReference>
<dbReference type="Gene3D" id="3.80.10.10">
    <property type="entry name" value="Ribonuclease Inhibitor"/>
    <property type="match status" value="1"/>
</dbReference>
<dbReference type="GeneID" id="14884469"/>